<dbReference type="CDD" id="cd12912">
    <property type="entry name" value="PDC2_MCP_like"/>
    <property type="match status" value="1"/>
</dbReference>
<evidence type="ECO:0000256" key="9">
    <source>
        <dbReference type="PROSITE-ProRule" id="PRU00284"/>
    </source>
</evidence>
<keyword evidence="4 10" id="KW-0812">Transmembrane</keyword>
<dbReference type="Pfam" id="PF00015">
    <property type="entry name" value="MCPsignal"/>
    <property type="match status" value="1"/>
</dbReference>
<evidence type="ECO:0000256" key="5">
    <source>
        <dbReference type="ARBA" id="ARBA00022989"/>
    </source>
</evidence>
<dbReference type="GO" id="GO:0007165">
    <property type="term" value="P:signal transduction"/>
    <property type="evidence" value="ECO:0007669"/>
    <property type="project" value="UniProtKB-KW"/>
</dbReference>
<proteinExistence type="inferred from homology"/>
<evidence type="ECO:0000256" key="10">
    <source>
        <dbReference type="SAM" id="Phobius"/>
    </source>
</evidence>
<evidence type="ECO:0000256" key="2">
    <source>
        <dbReference type="ARBA" id="ARBA00022475"/>
    </source>
</evidence>
<dbReference type="InterPro" id="IPR004089">
    <property type="entry name" value="MCPsignal_dom"/>
</dbReference>
<dbReference type="CDD" id="cd11386">
    <property type="entry name" value="MCP_signal"/>
    <property type="match status" value="1"/>
</dbReference>
<evidence type="ECO:0000256" key="1">
    <source>
        <dbReference type="ARBA" id="ARBA00004651"/>
    </source>
</evidence>
<evidence type="ECO:0000256" key="6">
    <source>
        <dbReference type="ARBA" id="ARBA00023136"/>
    </source>
</evidence>
<dbReference type="SMART" id="SM00304">
    <property type="entry name" value="HAMP"/>
    <property type="match status" value="1"/>
</dbReference>
<feature type="transmembrane region" description="Helical" evidence="10">
    <location>
        <begin position="7"/>
        <end position="30"/>
    </location>
</feature>
<name>A0A1S8RGY9_CLOBE</name>
<organism evidence="13 14">
    <name type="scientific">Clostridium beijerinckii</name>
    <name type="common">Clostridium MP</name>
    <dbReference type="NCBI Taxonomy" id="1520"/>
    <lineage>
        <taxon>Bacteria</taxon>
        <taxon>Bacillati</taxon>
        <taxon>Bacillota</taxon>
        <taxon>Clostridia</taxon>
        <taxon>Eubacteriales</taxon>
        <taxon>Clostridiaceae</taxon>
        <taxon>Clostridium</taxon>
    </lineage>
</organism>
<keyword evidence="5 10" id="KW-1133">Transmembrane helix</keyword>
<reference evidence="13 14" key="1">
    <citation type="submission" date="2016-05" db="EMBL/GenBank/DDBJ databases">
        <title>Microbial solvent formation.</title>
        <authorList>
            <person name="Poehlein A."/>
            <person name="Montoya Solano J.D."/>
            <person name="Flitsch S."/>
            <person name="Krabben P."/>
            <person name="Duerre P."/>
            <person name="Daniel R."/>
        </authorList>
    </citation>
    <scope>NUCLEOTIDE SEQUENCE [LARGE SCALE GENOMIC DNA]</scope>
    <source>
        <strain evidence="13 14">DSM 53</strain>
    </source>
</reference>
<dbReference type="InterPro" id="IPR003660">
    <property type="entry name" value="HAMP_dom"/>
</dbReference>
<keyword evidence="6 10" id="KW-0472">Membrane</keyword>
<dbReference type="Pfam" id="PF00672">
    <property type="entry name" value="HAMP"/>
    <property type="match status" value="1"/>
</dbReference>
<evidence type="ECO:0000259" key="11">
    <source>
        <dbReference type="PROSITE" id="PS50111"/>
    </source>
</evidence>
<dbReference type="PANTHER" id="PTHR32089:SF112">
    <property type="entry name" value="LYSOZYME-LIKE PROTEIN-RELATED"/>
    <property type="match status" value="1"/>
</dbReference>
<dbReference type="Proteomes" id="UP000190973">
    <property type="component" value="Unassembled WGS sequence"/>
</dbReference>
<protein>
    <submittedName>
        <fullName evidence="13">Methyl-accepting chemotaxis protein McpB</fullName>
    </submittedName>
</protein>
<keyword evidence="7 9" id="KW-0807">Transducer</keyword>
<dbReference type="PROSITE" id="PS50885">
    <property type="entry name" value="HAMP"/>
    <property type="match status" value="1"/>
</dbReference>
<feature type="domain" description="HAMP" evidence="12">
    <location>
        <begin position="305"/>
        <end position="357"/>
    </location>
</feature>
<dbReference type="Pfam" id="PF02743">
    <property type="entry name" value="dCache_1"/>
    <property type="match status" value="1"/>
</dbReference>
<comment type="similarity">
    <text evidence="8">Belongs to the methyl-accepting chemotaxis (MCP) protein family.</text>
</comment>
<dbReference type="CDD" id="cd18773">
    <property type="entry name" value="PDC1_HK_sensor"/>
    <property type="match status" value="1"/>
</dbReference>
<evidence type="ECO:0000313" key="14">
    <source>
        <dbReference type="Proteomes" id="UP000190973"/>
    </source>
</evidence>
<feature type="transmembrane region" description="Helical" evidence="10">
    <location>
        <begin position="281"/>
        <end position="303"/>
    </location>
</feature>
<dbReference type="AlphaFoldDB" id="A0A1S8RGY9"/>
<dbReference type="Gene3D" id="6.10.340.10">
    <property type="match status" value="1"/>
</dbReference>
<dbReference type="RefSeq" id="WP_077841038.1">
    <property type="nucleotide sequence ID" value="NZ_JABTAE010000001.1"/>
</dbReference>
<evidence type="ECO:0000256" key="7">
    <source>
        <dbReference type="ARBA" id="ARBA00023224"/>
    </source>
</evidence>
<dbReference type="Gene3D" id="3.30.450.20">
    <property type="entry name" value="PAS domain"/>
    <property type="match status" value="1"/>
</dbReference>
<feature type="domain" description="Methyl-accepting transducer" evidence="11">
    <location>
        <begin position="376"/>
        <end position="640"/>
    </location>
</feature>
<dbReference type="GO" id="GO:0006935">
    <property type="term" value="P:chemotaxis"/>
    <property type="evidence" value="ECO:0007669"/>
    <property type="project" value="UniProtKB-KW"/>
</dbReference>
<dbReference type="SMART" id="SM00283">
    <property type="entry name" value="MA"/>
    <property type="match status" value="1"/>
</dbReference>
<comment type="caution">
    <text evidence="13">The sequence shown here is derived from an EMBL/GenBank/DDBJ whole genome shotgun (WGS) entry which is preliminary data.</text>
</comment>
<dbReference type="Gene3D" id="1.10.287.950">
    <property type="entry name" value="Methyl-accepting chemotaxis protein"/>
    <property type="match status" value="1"/>
</dbReference>
<dbReference type="SUPFAM" id="SSF58104">
    <property type="entry name" value="Methyl-accepting chemotaxis protein (MCP) signaling domain"/>
    <property type="match status" value="1"/>
</dbReference>
<evidence type="ECO:0000259" key="12">
    <source>
        <dbReference type="PROSITE" id="PS50885"/>
    </source>
</evidence>
<sequence length="663" mass="72660">MKLKNKFISIFTIFAIIPLIISGIIVSYVVQNSNKNDAYVRLNEELLIAQNSMQSHIETLKNIALDSENDELLMRYLNENTSTELKNKVSDKYKKTMDKYDVFANIIIISGDEKRLTDALKSGIENTDTPIPDYVFKTKETKQLVVSSIKQSNSTGKPIFAICIPILNGEKQIQGYVTYSVDLEKLSERYVTNIKMGSSGYIFVLDYKGTTVMHPNKEEIFQNNISKSTIGEEILNKKTGIGEYEYNGVKKIAAYNEDKDMGLIYVTNIPTAEFTGTTKTVMNLMLIIGLIALIVSSIISLIISKNITNPINNVVRSMESMAKGDFTTKVDINSKDEVGIMGRKINETMDKLRLSIVGVQENSSNVESMSSTLASTSKEMTIAASEVASAVEEIANGAVNQTRELLDITKQLDMFNAELNDIHDKISNVNISSKDAEDKAVLGKDYIESLTESIAKVKQSFGIVNIKINGLGSTVSEIGKITDSINEISEQTNLLALNAAIEAARAGEQGKGFAVVADEVRKLAEESSKASGEIMSLINLVSKETEEVIDTSRQMDGLIGDQANIVEKTIQSFDNILESVQKIAPMIDETYSSVKNAIKGKDIVVNKIEGIASVAEEVSASTEEISASAEEMLSSTEEVSDIASQLDESVNDLIGKVEGFKVQ</sequence>
<dbReference type="CDD" id="cd06225">
    <property type="entry name" value="HAMP"/>
    <property type="match status" value="1"/>
</dbReference>
<keyword evidence="2" id="KW-1003">Cell membrane</keyword>
<gene>
    <name evidence="13" type="primary">mcpB_17</name>
    <name evidence="13" type="ORF">CLBCK_48920</name>
</gene>
<dbReference type="GO" id="GO:0005886">
    <property type="term" value="C:plasma membrane"/>
    <property type="evidence" value="ECO:0007669"/>
    <property type="project" value="UniProtKB-SubCell"/>
</dbReference>
<keyword evidence="3" id="KW-0145">Chemotaxis</keyword>
<accession>A0A1S8RGY9</accession>
<dbReference type="InterPro" id="IPR033479">
    <property type="entry name" value="dCache_1"/>
</dbReference>
<evidence type="ECO:0000256" key="8">
    <source>
        <dbReference type="ARBA" id="ARBA00029447"/>
    </source>
</evidence>
<dbReference type="EMBL" id="LZZI01000208">
    <property type="protein sequence ID" value="OOM52467.1"/>
    <property type="molecule type" value="Genomic_DNA"/>
</dbReference>
<dbReference type="PROSITE" id="PS50111">
    <property type="entry name" value="CHEMOTAXIS_TRANSDUC_2"/>
    <property type="match status" value="1"/>
</dbReference>
<evidence type="ECO:0000256" key="4">
    <source>
        <dbReference type="ARBA" id="ARBA00022692"/>
    </source>
</evidence>
<evidence type="ECO:0000313" key="13">
    <source>
        <dbReference type="EMBL" id="OOM52467.1"/>
    </source>
</evidence>
<evidence type="ECO:0000256" key="3">
    <source>
        <dbReference type="ARBA" id="ARBA00022500"/>
    </source>
</evidence>
<comment type="subcellular location">
    <subcellularLocation>
        <location evidence="1">Cell membrane</location>
        <topology evidence="1">Multi-pass membrane protein</topology>
    </subcellularLocation>
</comment>
<dbReference type="PANTHER" id="PTHR32089">
    <property type="entry name" value="METHYL-ACCEPTING CHEMOTAXIS PROTEIN MCPB"/>
    <property type="match status" value="1"/>
</dbReference>